<comment type="catalytic activity">
    <reaction evidence="1">
        <text>ATP + protein L-histidine = ADP + protein N-phospho-L-histidine.</text>
        <dbReference type="EC" id="2.7.13.3"/>
    </reaction>
</comment>
<keyword evidence="10" id="KW-1133">Transmembrane helix</keyword>
<dbReference type="GO" id="GO:0046983">
    <property type="term" value="F:protein dimerization activity"/>
    <property type="evidence" value="ECO:0007669"/>
    <property type="project" value="InterPro"/>
</dbReference>
<dbReference type="SUPFAM" id="SSF55874">
    <property type="entry name" value="ATPase domain of HSP90 chaperone/DNA topoisomerase II/histidine kinase"/>
    <property type="match status" value="1"/>
</dbReference>
<feature type="compositionally biased region" description="Low complexity" evidence="9">
    <location>
        <begin position="358"/>
        <end position="375"/>
    </location>
</feature>
<dbReference type="PANTHER" id="PTHR24421">
    <property type="entry name" value="NITRATE/NITRITE SENSOR PROTEIN NARX-RELATED"/>
    <property type="match status" value="1"/>
</dbReference>
<dbReference type="Gene3D" id="3.30.565.10">
    <property type="entry name" value="Histidine kinase-like ATPase, C-terminal domain"/>
    <property type="match status" value="1"/>
</dbReference>
<evidence type="ECO:0000256" key="3">
    <source>
        <dbReference type="ARBA" id="ARBA00022553"/>
    </source>
</evidence>
<dbReference type="CDD" id="cd16917">
    <property type="entry name" value="HATPase_UhpB-NarQ-NarX-like"/>
    <property type="match status" value="1"/>
</dbReference>
<evidence type="ECO:0000313" key="12">
    <source>
        <dbReference type="EMBL" id="GGB22974.1"/>
    </source>
</evidence>
<evidence type="ECO:0000256" key="10">
    <source>
        <dbReference type="SAM" id="Phobius"/>
    </source>
</evidence>
<proteinExistence type="predicted"/>
<keyword evidence="13" id="KW-1185">Reference proteome</keyword>
<evidence type="ECO:0000313" key="13">
    <source>
        <dbReference type="Proteomes" id="UP000621454"/>
    </source>
</evidence>
<organism evidence="12 13">
    <name type="scientific">Gordonia jinhuaensis</name>
    <dbReference type="NCBI Taxonomy" id="1517702"/>
    <lineage>
        <taxon>Bacteria</taxon>
        <taxon>Bacillati</taxon>
        <taxon>Actinomycetota</taxon>
        <taxon>Actinomycetes</taxon>
        <taxon>Mycobacteriales</taxon>
        <taxon>Gordoniaceae</taxon>
        <taxon>Gordonia</taxon>
    </lineage>
</organism>
<protein>
    <recommendedName>
        <fullName evidence="2">histidine kinase</fullName>
        <ecNumber evidence="2">2.7.13.3</ecNumber>
    </recommendedName>
</protein>
<dbReference type="EMBL" id="BMGC01000004">
    <property type="protein sequence ID" value="GGB22974.1"/>
    <property type="molecule type" value="Genomic_DNA"/>
</dbReference>
<comment type="caution">
    <text evidence="12">The sequence shown here is derived from an EMBL/GenBank/DDBJ whole genome shotgun (WGS) entry which is preliminary data.</text>
</comment>
<feature type="region of interest" description="Disordered" evidence="9">
    <location>
        <begin position="353"/>
        <end position="375"/>
    </location>
</feature>
<evidence type="ECO:0000256" key="8">
    <source>
        <dbReference type="ARBA" id="ARBA00023012"/>
    </source>
</evidence>
<evidence type="ECO:0000256" key="1">
    <source>
        <dbReference type="ARBA" id="ARBA00000085"/>
    </source>
</evidence>
<reference evidence="12" key="1">
    <citation type="journal article" date="2014" name="Int. J. Syst. Evol. Microbiol.">
        <title>Complete genome sequence of Corynebacterium casei LMG S-19264T (=DSM 44701T), isolated from a smear-ripened cheese.</title>
        <authorList>
            <consortium name="US DOE Joint Genome Institute (JGI-PGF)"/>
            <person name="Walter F."/>
            <person name="Albersmeier A."/>
            <person name="Kalinowski J."/>
            <person name="Ruckert C."/>
        </authorList>
    </citation>
    <scope>NUCLEOTIDE SEQUENCE</scope>
    <source>
        <strain evidence="12">CGMCC 1.12827</strain>
    </source>
</reference>
<keyword evidence="4" id="KW-0808">Transferase</keyword>
<dbReference type="GO" id="GO:0000155">
    <property type="term" value="F:phosphorelay sensor kinase activity"/>
    <property type="evidence" value="ECO:0007669"/>
    <property type="project" value="InterPro"/>
</dbReference>
<dbReference type="Proteomes" id="UP000621454">
    <property type="component" value="Unassembled WGS sequence"/>
</dbReference>
<keyword evidence="6" id="KW-0418">Kinase</keyword>
<keyword evidence="5" id="KW-0547">Nucleotide-binding</keyword>
<dbReference type="GO" id="GO:0005524">
    <property type="term" value="F:ATP binding"/>
    <property type="evidence" value="ECO:0007669"/>
    <property type="project" value="UniProtKB-KW"/>
</dbReference>
<feature type="transmembrane region" description="Helical" evidence="10">
    <location>
        <begin position="161"/>
        <end position="182"/>
    </location>
</feature>
<sequence length="421" mass="44309">MADGNSRRRPWRTVRVRARRLFTNADIAVAPAVADHFRSPMNVIALLVAAVLFAVSWSTFAATLDLPVAAWPLCAALTALPVALAWSHPLVGWAVCLVAAAVIGQIAGRVNEWPWAMQVTTIIAMVALTVMTYVRVPWWSVPLVWVVTSLLFFLSAPGLTWVGWAVGFAITGVVVVLARLAFRSRIELERETGLKEQATQRSAVLNERARIARDLHDVVAHRMSMVVVQAESAPYRLRGLSPEVVAEFESIAATGREALQEVRQMLGVLRVEEDGAQSMPNPTVADIAALVASTRSAGVDVQAQVSVDPQTLGDATSLVAYRIVQESLANATRHAPGSSVVVAVQANAGTLEVSVDNSAPRPGAAPSGAVGSGPSDEGGGFGIIGMIERANAVGGSLSAAAARDGGFAVRAVLPLRSGVTV</sequence>
<dbReference type="AlphaFoldDB" id="A0A916WRK9"/>
<evidence type="ECO:0000256" key="7">
    <source>
        <dbReference type="ARBA" id="ARBA00022840"/>
    </source>
</evidence>
<dbReference type="RefSeq" id="WP_188585395.1">
    <property type="nucleotide sequence ID" value="NZ_BMGC01000004.1"/>
</dbReference>
<gene>
    <name evidence="12" type="ORF">GCM10011489_09040</name>
</gene>
<feature type="transmembrane region" description="Helical" evidence="10">
    <location>
        <begin position="90"/>
        <end position="107"/>
    </location>
</feature>
<evidence type="ECO:0000256" key="5">
    <source>
        <dbReference type="ARBA" id="ARBA00022741"/>
    </source>
</evidence>
<accession>A0A916WRK9</accession>
<feature type="transmembrane region" description="Helical" evidence="10">
    <location>
        <begin position="43"/>
        <end position="62"/>
    </location>
</feature>
<dbReference type="InterPro" id="IPR050482">
    <property type="entry name" value="Sensor_HK_TwoCompSys"/>
</dbReference>
<reference evidence="12" key="2">
    <citation type="submission" date="2020-09" db="EMBL/GenBank/DDBJ databases">
        <authorList>
            <person name="Sun Q."/>
            <person name="Zhou Y."/>
        </authorList>
    </citation>
    <scope>NUCLEOTIDE SEQUENCE</scope>
    <source>
        <strain evidence="12">CGMCC 1.12827</strain>
    </source>
</reference>
<dbReference type="Gene3D" id="1.20.5.1930">
    <property type="match status" value="1"/>
</dbReference>
<feature type="transmembrane region" description="Helical" evidence="10">
    <location>
        <begin position="113"/>
        <end position="131"/>
    </location>
</feature>
<feature type="domain" description="Signal transduction histidine kinase subgroup 3 dimerisation and phosphoacceptor" evidence="11">
    <location>
        <begin position="207"/>
        <end position="271"/>
    </location>
</feature>
<dbReference type="PANTHER" id="PTHR24421:SF10">
    <property type="entry name" value="NITRATE_NITRITE SENSOR PROTEIN NARQ"/>
    <property type="match status" value="1"/>
</dbReference>
<name>A0A916WRK9_9ACTN</name>
<evidence type="ECO:0000256" key="9">
    <source>
        <dbReference type="SAM" id="MobiDB-lite"/>
    </source>
</evidence>
<keyword evidence="10" id="KW-0812">Transmembrane</keyword>
<dbReference type="EC" id="2.7.13.3" evidence="2"/>
<dbReference type="InterPro" id="IPR036890">
    <property type="entry name" value="HATPase_C_sf"/>
</dbReference>
<dbReference type="Pfam" id="PF07730">
    <property type="entry name" value="HisKA_3"/>
    <property type="match status" value="1"/>
</dbReference>
<keyword evidence="8" id="KW-0902">Two-component regulatory system</keyword>
<dbReference type="GO" id="GO:0016020">
    <property type="term" value="C:membrane"/>
    <property type="evidence" value="ECO:0007669"/>
    <property type="project" value="InterPro"/>
</dbReference>
<keyword evidence="10" id="KW-0472">Membrane</keyword>
<evidence type="ECO:0000256" key="6">
    <source>
        <dbReference type="ARBA" id="ARBA00022777"/>
    </source>
</evidence>
<keyword evidence="7" id="KW-0067">ATP-binding</keyword>
<evidence type="ECO:0000256" key="2">
    <source>
        <dbReference type="ARBA" id="ARBA00012438"/>
    </source>
</evidence>
<evidence type="ECO:0000259" key="11">
    <source>
        <dbReference type="Pfam" id="PF07730"/>
    </source>
</evidence>
<dbReference type="InterPro" id="IPR011712">
    <property type="entry name" value="Sig_transdc_His_kin_sub3_dim/P"/>
</dbReference>
<evidence type="ECO:0000256" key="4">
    <source>
        <dbReference type="ARBA" id="ARBA00022679"/>
    </source>
</evidence>
<keyword evidence="3" id="KW-0597">Phosphoprotein</keyword>